<evidence type="ECO:0000313" key="2">
    <source>
        <dbReference type="Proteomes" id="UP000317318"/>
    </source>
</evidence>
<organism evidence="1 2">
    <name type="scientific">Stratiformator vulcanicus</name>
    <dbReference type="NCBI Taxonomy" id="2527980"/>
    <lineage>
        <taxon>Bacteria</taxon>
        <taxon>Pseudomonadati</taxon>
        <taxon>Planctomycetota</taxon>
        <taxon>Planctomycetia</taxon>
        <taxon>Planctomycetales</taxon>
        <taxon>Planctomycetaceae</taxon>
        <taxon>Stratiformator</taxon>
    </lineage>
</organism>
<dbReference type="EMBL" id="CP036268">
    <property type="protein sequence ID" value="QDT37694.1"/>
    <property type="molecule type" value="Genomic_DNA"/>
</dbReference>
<accession>A0A517R1G4</accession>
<dbReference type="Proteomes" id="UP000317318">
    <property type="component" value="Chromosome"/>
</dbReference>
<proteinExistence type="predicted"/>
<protein>
    <submittedName>
        <fullName evidence="1">Uncharacterized protein</fullName>
    </submittedName>
</protein>
<sequence length="79" mass="9168">MRRGGCIFVIMFTVLVAVAVPVLTEVEMWPVCVVVRLTDRRRPVRVRQRQPGQDDAYSGKKVGEFCEQDDFHEMSLQRE</sequence>
<gene>
    <name evidence="1" type="ORF">Pan189_20760</name>
</gene>
<keyword evidence="2" id="KW-1185">Reference proteome</keyword>
<dbReference type="AlphaFoldDB" id="A0A517R1G4"/>
<reference evidence="1 2" key="1">
    <citation type="submission" date="2019-02" db="EMBL/GenBank/DDBJ databases">
        <title>Deep-cultivation of Planctomycetes and their phenomic and genomic characterization uncovers novel biology.</title>
        <authorList>
            <person name="Wiegand S."/>
            <person name="Jogler M."/>
            <person name="Boedeker C."/>
            <person name="Pinto D."/>
            <person name="Vollmers J."/>
            <person name="Rivas-Marin E."/>
            <person name="Kohn T."/>
            <person name="Peeters S.H."/>
            <person name="Heuer A."/>
            <person name="Rast P."/>
            <person name="Oberbeckmann S."/>
            <person name="Bunk B."/>
            <person name="Jeske O."/>
            <person name="Meyerdierks A."/>
            <person name="Storesund J.E."/>
            <person name="Kallscheuer N."/>
            <person name="Luecker S."/>
            <person name="Lage O.M."/>
            <person name="Pohl T."/>
            <person name="Merkel B.J."/>
            <person name="Hornburger P."/>
            <person name="Mueller R.-W."/>
            <person name="Bruemmer F."/>
            <person name="Labrenz M."/>
            <person name="Spormann A.M."/>
            <person name="Op den Camp H."/>
            <person name="Overmann J."/>
            <person name="Amann R."/>
            <person name="Jetten M.S.M."/>
            <person name="Mascher T."/>
            <person name="Medema M.H."/>
            <person name="Devos D.P."/>
            <person name="Kaster A.-K."/>
            <person name="Ovreas L."/>
            <person name="Rohde M."/>
            <person name="Galperin M.Y."/>
            <person name="Jogler C."/>
        </authorList>
    </citation>
    <scope>NUCLEOTIDE SEQUENCE [LARGE SCALE GENOMIC DNA]</scope>
    <source>
        <strain evidence="1 2">Pan189</strain>
    </source>
</reference>
<name>A0A517R1G4_9PLAN</name>
<dbReference type="KEGG" id="svp:Pan189_20760"/>
<evidence type="ECO:0000313" key="1">
    <source>
        <dbReference type="EMBL" id="QDT37694.1"/>
    </source>
</evidence>